<comment type="caution">
    <text evidence="1">The sequence shown here is derived from an EMBL/GenBank/DDBJ whole genome shotgun (WGS) entry which is preliminary data.</text>
</comment>
<evidence type="ECO:0000313" key="1">
    <source>
        <dbReference type="EMBL" id="GGR95667.1"/>
    </source>
</evidence>
<dbReference type="EMBL" id="BMQN01000004">
    <property type="protein sequence ID" value="GGR95667.1"/>
    <property type="molecule type" value="Genomic_DNA"/>
</dbReference>
<name>A0ABQ2S4H1_9DEIO</name>
<protein>
    <submittedName>
        <fullName evidence="1">Uncharacterized protein</fullName>
    </submittedName>
</protein>
<evidence type="ECO:0000313" key="2">
    <source>
        <dbReference type="Proteomes" id="UP000644548"/>
    </source>
</evidence>
<accession>A0ABQ2S4H1</accession>
<gene>
    <name evidence="1" type="ORF">GCM10008960_23220</name>
</gene>
<dbReference type="Proteomes" id="UP000644548">
    <property type="component" value="Unassembled WGS sequence"/>
</dbReference>
<dbReference type="RefSeq" id="WP_189073316.1">
    <property type="nucleotide sequence ID" value="NZ_BMQN01000004.1"/>
</dbReference>
<sequence length="67" mass="7402">MTERYTLHVQHAPHWEAHLTPLRAPGADPGTPQAPALRFRSPLDLLEWLEAQAEPAVQPPARPGPLP</sequence>
<organism evidence="1 2">
    <name type="scientific">Deinococcus sedimenti</name>
    <dbReference type="NCBI Taxonomy" id="1867090"/>
    <lineage>
        <taxon>Bacteria</taxon>
        <taxon>Thermotogati</taxon>
        <taxon>Deinococcota</taxon>
        <taxon>Deinococci</taxon>
        <taxon>Deinococcales</taxon>
        <taxon>Deinococcaceae</taxon>
        <taxon>Deinococcus</taxon>
    </lineage>
</organism>
<keyword evidence="2" id="KW-1185">Reference proteome</keyword>
<proteinExistence type="predicted"/>
<reference evidence="2" key="1">
    <citation type="journal article" date="2019" name="Int. J. Syst. Evol. Microbiol.">
        <title>The Global Catalogue of Microorganisms (GCM) 10K type strain sequencing project: providing services to taxonomists for standard genome sequencing and annotation.</title>
        <authorList>
            <consortium name="The Broad Institute Genomics Platform"/>
            <consortium name="The Broad Institute Genome Sequencing Center for Infectious Disease"/>
            <person name="Wu L."/>
            <person name="Ma J."/>
        </authorList>
    </citation>
    <scope>NUCLEOTIDE SEQUENCE [LARGE SCALE GENOMIC DNA]</scope>
    <source>
        <strain evidence="2">JCM 31405</strain>
    </source>
</reference>